<comment type="similarity">
    <text evidence="1">Belongs to the peptidase M16 family.</text>
</comment>
<dbReference type="Pfam" id="PF00675">
    <property type="entry name" value="Peptidase_M16"/>
    <property type="match status" value="1"/>
</dbReference>
<keyword evidence="6" id="KW-1185">Reference proteome</keyword>
<dbReference type="PANTHER" id="PTHR11851:SF49">
    <property type="entry name" value="MITOCHONDRIAL-PROCESSING PEPTIDASE SUBUNIT ALPHA"/>
    <property type="match status" value="1"/>
</dbReference>
<dbReference type="Pfam" id="PF05193">
    <property type="entry name" value="Peptidase_M16_C"/>
    <property type="match status" value="1"/>
</dbReference>
<dbReference type="Proteomes" id="UP001185092">
    <property type="component" value="Unassembled WGS sequence"/>
</dbReference>
<feature type="domain" description="Peptidase M16 C-terminal" evidence="4">
    <location>
        <begin position="194"/>
        <end position="369"/>
    </location>
</feature>
<organism evidence="5 6">
    <name type="scientific">Aureibacter tunicatorum</name>
    <dbReference type="NCBI Taxonomy" id="866807"/>
    <lineage>
        <taxon>Bacteria</taxon>
        <taxon>Pseudomonadati</taxon>
        <taxon>Bacteroidota</taxon>
        <taxon>Cytophagia</taxon>
        <taxon>Cytophagales</taxon>
        <taxon>Persicobacteraceae</taxon>
        <taxon>Aureibacter</taxon>
    </lineage>
</organism>
<accession>A0AAE3XLJ3</accession>
<feature type="signal peptide" evidence="2">
    <location>
        <begin position="1"/>
        <end position="19"/>
    </location>
</feature>
<feature type="chain" id="PRO_5042208350" evidence="2">
    <location>
        <begin position="20"/>
        <end position="443"/>
    </location>
</feature>
<dbReference type="PANTHER" id="PTHR11851">
    <property type="entry name" value="METALLOPROTEASE"/>
    <property type="match status" value="1"/>
</dbReference>
<name>A0AAE3XLJ3_9BACT</name>
<dbReference type="Gene3D" id="3.30.830.10">
    <property type="entry name" value="Metalloenzyme, LuxS/M16 peptidase-like"/>
    <property type="match status" value="2"/>
</dbReference>
<protein>
    <submittedName>
        <fullName evidence="5">Zn-dependent peptidase</fullName>
    </submittedName>
</protein>
<dbReference type="EMBL" id="JAVDQD010000002">
    <property type="protein sequence ID" value="MDR6238818.1"/>
    <property type="molecule type" value="Genomic_DNA"/>
</dbReference>
<evidence type="ECO:0000256" key="2">
    <source>
        <dbReference type="SAM" id="SignalP"/>
    </source>
</evidence>
<dbReference type="InterPro" id="IPR011249">
    <property type="entry name" value="Metalloenz_LuxS/M16"/>
</dbReference>
<evidence type="ECO:0000256" key="1">
    <source>
        <dbReference type="ARBA" id="ARBA00007261"/>
    </source>
</evidence>
<dbReference type="AlphaFoldDB" id="A0AAE3XLJ3"/>
<sequence>MRRFWLIAIAAVMSTSIFAQTAKPIEFEKYTLDNGLKVILHEDHSTPIVAISVMYHVGSKNEDPNRTGFAHFFEHLLFEGSENIDRGEYMKIVQNEGGVLNANTTHDRTYYYEILPSNKLELGLWMESERMLHAKIDQTGVETQCEVVKEEKRMRIDNQPYMSFSKHMFESAFTEHPYKWTVIGEMEHLNAAKLDEFMSFYQTFYVPNNAILSVAGDITMEETKSLVSKYFSTIPKGNHSIPRPDKNEPALKAEVRKTVYDNIQLPAIFTGYRMPGQGTPDAYALEMLVQYLSSGKSSALYKEIVDKKQLALQLGAFPYSLEDHGMFITYGIANSGVELEDLEAAVNEEINKVRNQKISDRDLQKIKNQIENDFVSSNGRVEGIAESLANYEMYFGDANLINTEIKRYMEVTTDDIQRVAQKYLIESNRVVLNYLPKEQEPVQ</sequence>
<feature type="domain" description="Peptidase M16 N-terminal" evidence="3">
    <location>
        <begin position="37"/>
        <end position="181"/>
    </location>
</feature>
<dbReference type="InterPro" id="IPR007863">
    <property type="entry name" value="Peptidase_M16_C"/>
</dbReference>
<dbReference type="RefSeq" id="WP_309938322.1">
    <property type="nucleotide sequence ID" value="NZ_AP025305.1"/>
</dbReference>
<gene>
    <name evidence="5" type="ORF">HNQ88_001855</name>
</gene>
<comment type="caution">
    <text evidence="5">The sequence shown here is derived from an EMBL/GenBank/DDBJ whole genome shotgun (WGS) entry which is preliminary data.</text>
</comment>
<dbReference type="SUPFAM" id="SSF63411">
    <property type="entry name" value="LuxS/MPP-like metallohydrolase"/>
    <property type="match status" value="2"/>
</dbReference>
<dbReference type="InterPro" id="IPR011765">
    <property type="entry name" value="Pept_M16_N"/>
</dbReference>
<reference evidence="5" key="1">
    <citation type="submission" date="2023-07" db="EMBL/GenBank/DDBJ databases">
        <title>Genomic Encyclopedia of Type Strains, Phase IV (KMG-IV): sequencing the most valuable type-strain genomes for metagenomic binning, comparative biology and taxonomic classification.</title>
        <authorList>
            <person name="Goeker M."/>
        </authorList>
    </citation>
    <scope>NUCLEOTIDE SEQUENCE</scope>
    <source>
        <strain evidence="5">DSM 26174</strain>
    </source>
</reference>
<evidence type="ECO:0000259" key="4">
    <source>
        <dbReference type="Pfam" id="PF05193"/>
    </source>
</evidence>
<evidence type="ECO:0000313" key="5">
    <source>
        <dbReference type="EMBL" id="MDR6238818.1"/>
    </source>
</evidence>
<evidence type="ECO:0000313" key="6">
    <source>
        <dbReference type="Proteomes" id="UP001185092"/>
    </source>
</evidence>
<dbReference type="GO" id="GO:0046872">
    <property type="term" value="F:metal ion binding"/>
    <property type="evidence" value="ECO:0007669"/>
    <property type="project" value="InterPro"/>
</dbReference>
<dbReference type="InterPro" id="IPR050361">
    <property type="entry name" value="MPP/UQCRC_Complex"/>
</dbReference>
<evidence type="ECO:0000259" key="3">
    <source>
        <dbReference type="Pfam" id="PF00675"/>
    </source>
</evidence>
<keyword evidence="2" id="KW-0732">Signal</keyword>
<proteinExistence type="inferred from homology"/>